<proteinExistence type="predicted"/>
<evidence type="ECO:0000313" key="3">
    <source>
        <dbReference type="Proteomes" id="UP000749559"/>
    </source>
</evidence>
<gene>
    <name evidence="2" type="ORF">OFUS_LOCUS25403</name>
</gene>
<dbReference type="PANTHER" id="PTHR45964:SF9">
    <property type="entry name" value="SULFOTRANSFERASE"/>
    <property type="match status" value="1"/>
</dbReference>
<dbReference type="Pfam" id="PF01822">
    <property type="entry name" value="WSC"/>
    <property type="match status" value="1"/>
</dbReference>
<name>A0A8J1XNL4_OWEFU</name>
<dbReference type="SMART" id="SM00321">
    <property type="entry name" value="WSC"/>
    <property type="match status" value="1"/>
</dbReference>
<dbReference type="AlphaFoldDB" id="A0A8J1XNL4"/>
<protein>
    <submittedName>
        <fullName evidence="2">Uncharacterized protein</fullName>
    </submittedName>
</protein>
<reference evidence="2" key="1">
    <citation type="submission" date="2022-03" db="EMBL/GenBank/DDBJ databases">
        <authorList>
            <person name="Martin C."/>
        </authorList>
    </citation>
    <scope>NUCLEOTIDE SEQUENCE</scope>
</reference>
<evidence type="ECO:0000256" key="1">
    <source>
        <dbReference type="ARBA" id="ARBA00022737"/>
    </source>
</evidence>
<accession>A0A8J1XNL4</accession>
<evidence type="ECO:0000313" key="2">
    <source>
        <dbReference type="EMBL" id="CAH1801631.1"/>
    </source>
</evidence>
<dbReference type="Pfam" id="PF00024">
    <property type="entry name" value="PAN_1"/>
    <property type="match status" value="1"/>
</dbReference>
<dbReference type="InterPro" id="IPR002889">
    <property type="entry name" value="WSC_carb-bd"/>
</dbReference>
<keyword evidence="3" id="KW-1185">Reference proteome</keyword>
<dbReference type="InterPro" id="IPR003609">
    <property type="entry name" value="Pan_app"/>
</dbReference>
<keyword evidence="1" id="KW-0677">Repeat</keyword>
<sequence length="194" mass="21347">MECKLMLVGLLFLEILPLITGEIYKMFEGVFEGTPSTSKAGITTPDECIVSCQFDDTCRAVTHHGDTLQCDFHNATSCLLGTLNALSIYNYKDDPACSFPYLGCYNDGRSRDLSRHMGYFSATHATPLTLHLCFGLCIAQGYKYMGLQGEGCFCGNDYGSRGKGDESHCNKPCPGDPNTMCGGHWKNSIYRITE</sequence>
<comment type="caution">
    <text evidence="2">The sequence shown here is derived from an EMBL/GenBank/DDBJ whole genome shotgun (WGS) entry which is preliminary data.</text>
</comment>
<dbReference type="InterPro" id="IPR051589">
    <property type="entry name" value="Sialate-O-sulfotransferase"/>
</dbReference>
<dbReference type="Proteomes" id="UP000749559">
    <property type="component" value="Unassembled WGS sequence"/>
</dbReference>
<dbReference type="OrthoDB" id="6151979at2759"/>
<organism evidence="2 3">
    <name type="scientific">Owenia fusiformis</name>
    <name type="common">Polychaete worm</name>
    <dbReference type="NCBI Taxonomy" id="6347"/>
    <lineage>
        <taxon>Eukaryota</taxon>
        <taxon>Metazoa</taxon>
        <taxon>Spiralia</taxon>
        <taxon>Lophotrochozoa</taxon>
        <taxon>Annelida</taxon>
        <taxon>Polychaeta</taxon>
        <taxon>Sedentaria</taxon>
        <taxon>Canalipalpata</taxon>
        <taxon>Sabellida</taxon>
        <taxon>Oweniida</taxon>
        <taxon>Oweniidae</taxon>
        <taxon>Owenia</taxon>
    </lineage>
</organism>
<dbReference type="PROSITE" id="PS51212">
    <property type="entry name" value="WSC"/>
    <property type="match status" value="1"/>
</dbReference>
<dbReference type="PANTHER" id="PTHR45964">
    <property type="entry name" value="WSCD FAMILY MEMBER CG9164"/>
    <property type="match status" value="1"/>
</dbReference>
<dbReference type="EMBL" id="CAIIXF020000012">
    <property type="protein sequence ID" value="CAH1801631.1"/>
    <property type="molecule type" value="Genomic_DNA"/>
</dbReference>